<dbReference type="SMART" id="SM00421">
    <property type="entry name" value="HTH_LUXR"/>
    <property type="match status" value="1"/>
</dbReference>
<dbReference type="InterPro" id="IPR011006">
    <property type="entry name" value="CheY-like_superfamily"/>
</dbReference>
<name>A0A2S9JHP2_9HYPH</name>
<gene>
    <name evidence="2" type="ORF">C5750_15070</name>
</gene>
<dbReference type="PROSITE" id="PS50043">
    <property type="entry name" value="HTH_LUXR_2"/>
    <property type="match status" value="1"/>
</dbReference>
<dbReference type="GO" id="GO:0003677">
    <property type="term" value="F:DNA binding"/>
    <property type="evidence" value="ECO:0007669"/>
    <property type="project" value="UniProtKB-KW"/>
</dbReference>
<dbReference type="PANTHER" id="PTHR45566:SF1">
    <property type="entry name" value="HTH-TYPE TRANSCRIPTIONAL REGULATOR YHJB-RELATED"/>
    <property type="match status" value="1"/>
</dbReference>
<dbReference type="OrthoDB" id="7272316at2"/>
<reference evidence="2 3" key="1">
    <citation type="submission" date="2018-02" db="EMBL/GenBank/DDBJ databases">
        <title>The draft genome of Phyllobacterium myrsinacearum DSM5892.</title>
        <authorList>
            <person name="Li L."/>
            <person name="Liu L."/>
            <person name="Zhang X."/>
            <person name="Wang T."/>
        </authorList>
    </citation>
    <scope>NUCLEOTIDE SEQUENCE [LARGE SCALE GENOMIC DNA]</scope>
    <source>
        <strain evidence="2 3">DSM 5892</strain>
    </source>
</reference>
<dbReference type="Pfam" id="PF00196">
    <property type="entry name" value="GerE"/>
    <property type="match status" value="1"/>
</dbReference>
<evidence type="ECO:0000259" key="1">
    <source>
        <dbReference type="PROSITE" id="PS50043"/>
    </source>
</evidence>
<organism evidence="2 3">
    <name type="scientific">Phyllobacterium myrsinacearum</name>
    <dbReference type="NCBI Taxonomy" id="28101"/>
    <lineage>
        <taxon>Bacteria</taxon>
        <taxon>Pseudomonadati</taxon>
        <taxon>Pseudomonadota</taxon>
        <taxon>Alphaproteobacteria</taxon>
        <taxon>Hyphomicrobiales</taxon>
        <taxon>Phyllobacteriaceae</taxon>
        <taxon>Phyllobacterium</taxon>
    </lineage>
</organism>
<dbReference type="Gene3D" id="1.10.10.10">
    <property type="entry name" value="Winged helix-like DNA-binding domain superfamily/Winged helix DNA-binding domain"/>
    <property type="match status" value="1"/>
</dbReference>
<sequence length="251" mass="27697">MHPNREQQVSIGQDAKRRKAHNAPAAIIIEPHTLVRTTIIRLLQHELAGWDLIDMVSVETLDSALGMDVHLIALDMAGRTLASASLCHDLDFIRHTFPEASIALLSNTDDVLAASQALEMGIRGYFTTSIPIDIALAGMRLILAGGVFYPHPFVAHPNASAMRSKPQNTPHKIIENNTHFMSIADFTPREADVLAELQCGHPNKVIACKLNLSDHTVKMHLQHIMRKLQVQNRTEVVARLGQKATPDISVQ</sequence>
<dbReference type="SUPFAM" id="SSF46894">
    <property type="entry name" value="C-terminal effector domain of the bipartite response regulators"/>
    <property type="match status" value="1"/>
</dbReference>
<dbReference type="InterPro" id="IPR016032">
    <property type="entry name" value="Sig_transdc_resp-reg_C-effctor"/>
</dbReference>
<dbReference type="EMBL" id="PVBT01000004">
    <property type="protein sequence ID" value="PRD52508.1"/>
    <property type="molecule type" value="Genomic_DNA"/>
</dbReference>
<dbReference type="PRINTS" id="PR00038">
    <property type="entry name" value="HTHLUXR"/>
</dbReference>
<keyword evidence="2" id="KW-0238">DNA-binding</keyword>
<accession>A0A2S9JHP2</accession>
<evidence type="ECO:0000313" key="3">
    <source>
        <dbReference type="Proteomes" id="UP000238563"/>
    </source>
</evidence>
<dbReference type="GO" id="GO:0006355">
    <property type="term" value="P:regulation of DNA-templated transcription"/>
    <property type="evidence" value="ECO:0007669"/>
    <property type="project" value="InterPro"/>
</dbReference>
<dbReference type="SUPFAM" id="SSF52172">
    <property type="entry name" value="CheY-like"/>
    <property type="match status" value="1"/>
</dbReference>
<dbReference type="InterPro" id="IPR051015">
    <property type="entry name" value="EvgA-like"/>
</dbReference>
<feature type="domain" description="HTH luxR-type" evidence="1">
    <location>
        <begin position="179"/>
        <end position="244"/>
    </location>
</feature>
<dbReference type="Gene3D" id="3.40.50.2300">
    <property type="match status" value="1"/>
</dbReference>
<comment type="caution">
    <text evidence="2">The sequence shown here is derived from an EMBL/GenBank/DDBJ whole genome shotgun (WGS) entry which is preliminary data.</text>
</comment>
<protein>
    <submittedName>
        <fullName evidence="2">DNA-binding response regulator</fullName>
    </submittedName>
</protein>
<keyword evidence="3" id="KW-1185">Reference proteome</keyword>
<proteinExistence type="predicted"/>
<dbReference type="Proteomes" id="UP000238563">
    <property type="component" value="Unassembled WGS sequence"/>
</dbReference>
<dbReference type="PROSITE" id="PS00622">
    <property type="entry name" value="HTH_LUXR_1"/>
    <property type="match status" value="1"/>
</dbReference>
<dbReference type="CDD" id="cd06170">
    <property type="entry name" value="LuxR_C_like"/>
    <property type="match status" value="1"/>
</dbReference>
<evidence type="ECO:0000313" key="2">
    <source>
        <dbReference type="EMBL" id="PRD52508.1"/>
    </source>
</evidence>
<dbReference type="InterPro" id="IPR000792">
    <property type="entry name" value="Tscrpt_reg_LuxR_C"/>
</dbReference>
<dbReference type="PANTHER" id="PTHR45566">
    <property type="entry name" value="HTH-TYPE TRANSCRIPTIONAL REGULATOR YHJB-RELATED"/>
    <property type="match status" value="1"/>
</dbReference>
<dbReference type="InterPro" id="IPR036388">
    <property type="entry name" value="WH-like_DNA-bd_sf"/>
</dbReference>
<dbReference type="AlphaFoldDB" id="A0A2S9JHP2"/>